<dbReference type="AlphaFoldDB" id="A0A9W5TXJ5"/>
<organism evidence="2 3">
    <name type="scientific">Lentibacillus populi</name>
    <dbReference type="NCBI Taxonomy" id="1827502"/>
    <lineage>
        <taxon>Bacteria</taxon>
        <taxon>Bacillati</taxon>
        <taxon>Bacillota</taxon>
        <taxon>Bacilli</taxon>
        <taxon>Bacillales</taxon>
        <taxon>Bacillaceae</taxon>
        <taxon>Lentibacillus</taxon>
    </lineage>
</organism>
<dbReference type="GO" id="GO:0016813">
    <property type="term" value="F:hydrolase activity, acting on carbon-nitrogen (but not peptide) bonds, in linear amidines"/>
    <property type="evidence" value="ECO:0007669"/>
    <property type="project" value="InterPro"/>
</dbReference>
<dbReference type="Gene3D" id="3.40.630.10">
    <property type="entry name" value="Zn peptidases"/>
    <property type="match status" value="1"/>
</dbReference>
<comment type="caution">
    <text evidence="2">The sequence shown here is derived from an EMBL/GenBank/DDBJ whole genome shotgun (WGS) entry which is preliminary data.</text>
</comment>
<evidence type="ECO:0000313" key="3">
    <source>
        <dbReference type="Proteomes" id="UP000621492"/>
    </source>
</evidence>
<evidence type="ECO:0000313" key="2">
    <source>
        <dbReference type="EMBL" id="GGB40911.1"/>
    </source>
</evidence>
<dbReference type="InterPro" id="IPR010158">
    <property type="entry name" value="Amidase_Cbmase"/>
</dbReference>
<dbReference type="PANTHER" id="PTHR32494:SF5">
    <property type="entry name" value="ALLANTOATE AMIDOHYDROLASE"/>
    <property type="match status" value="1"/>
</dbReference>
<dbReference type="EMBL" id="BMJD01000011">
    <property type="protein sequence ID" value="GGB40911.1"/>
    <property type="molecule type" value="Genomic_DNA"/>
</dbReference>
<proteinExistence type="predicted"/>
<dbReference type="SUPFAM" id="SSF53187">
    <property type="entry name" value="Zn-dependent exopeptidases"/>
    <property type="match status" value="1"/>
</dbReference>
<gene>
    <name evidence="2" type="ORF">GCM10011409_18030</name>
</gene>
<dbReference type="Proteomes" id="UP000621492">
    <property type="component" value="Unassembled WGS sequence"/>
</dbReference>
<dbReference type="RefSeq" id="WP_286171045.1">
    <property type="nucleotide sequence ID" value="NZ_BMJD01000011.1"/>
</dbReference>
<evidence type="ECO:0008006" key="4">
    <source>
        <dbReference type="Google" id="ProtNLM"/>
    </source>
</evidence>
<evidence type="ECO:0000256" key="1">
    <source>
        <dbReference type="ARBA" id="ARBA00022801"/>
    </source>
</evidence>
<keyword evidence="3" id="KW-1185">Reference proteome</keyword>
<protein>
    <recommendedName>
        <fullName evidence="4">Peptidase M20 dimerisation domain-containing protein</fullName>
    </recommendedName>
</protein>
<sequence>MKMNSGAVHDAAMMTDLIDVGMIFIPSMGGKSHCPEEYTREEDIKSGGDLLLHVVKHLAVKTKGKNQPFVKHSQIFGGGYHAYIN</sequence>
<reference evidence="2" key="2">
    <citation type="submission" date="2020-09" db="EMBL/GenBank/DDBJ databases">
        <authorList>
            <person name="Sun Q."/>
            <person name="Zhou Y."/>
        </authorList>
    </citation>
    <scope>NUCLEOTIDE SEQUENCE</scope>
    <source>
        <strain evidence="2">CGMCC 1.15454</strain>
    </source>
</reference>
<name>A0A9W5TXJ5_9BACI</name>
<accession>A0A9W5TXJ5</accession>
<dbReference type="PANTHER" id="PTHR32494">
    <property type="entry name" value="ALLANTOATE DEIMINASE-RELATED"/>
    <property type="match status" value="1"/>
</dbReference>
<reference evidence="2" key="1">
    <citation type="journal article" date="2014" name="Int. J. Syst. Evol. Microbiol.">
        <title>Complete genome sequence of Corynebacterium casei LMG S-19264T (=DSM 44701T), isolated from a smear-ripened cheese.</title>
        <authorList>
            <consortium name="US DOE Joint Genome Institute (JGI-PGF)"/>
            <person name="Walter F."/>
            <person name="Albersmeier A."/>
            <person name="Kalinowski J."/>
            <person name="Ruckert C."/>
        </authorList>
    </citation>
    <scope>NUCLEOTIDE SEQUENCE</scope>
    <source>
        <strain evidence="2">CGMCC 1.15454</strain>
    </source>
</reference>
<keyword evidence="1" id="KW-0378">Hydrolase</keyword>